<organism evidence="2 3">
    <name type="scientific">Stephania cephalantha</name>
    <dbReference type="NCBI Taxonomy" id="152367"/>
    <lineage>
        <taxon>Eukaryota</taxon>
        <taxon>Viridiplantae</taxon>
        <taxon>Streptophyta</taxon>
        <taxon>Embryophyta</taxon>
        <taxon>Tracheophyta</taxon>
        <taxon>Spermatophyta</taxon>
        <taxon>Magnoliopsida</taxon>
        <taxon>Ranunculales</taxon>
        <taxon>Menispermaceae</taxon>
        <taxon>Menispermoideae</taxon>
        <taxon>Cissampelideae</taxon>
        <taxon>Stephania</taxon>
    </lineage>
</organism>
<keyword evidence="3" id="KW-1185">Reference proteome</keyword>
<sequence length="105" mass="11782">MFGYAILKCLENDNGSHDMKCGNLVLNIIGITWMIDVRADYRFTEPVDILLTLLFSQGTSTIAIGLQKGRHRKDMRPSQLHVNMVVFILSISYLTMCNMGVDSGI</sequence>
<protein>
    <submittedName>
        <fullName evidence="2">Uncharacterized protein</fullName>
    </submittedName>
</protein>
<name>A0AAP0ERS4_9MAGN</name>
<accession>A0AAP0ERS4</accession>
<dbReference type="AlphaFoldDB" id="A0AAP0ERS4"/>
<feature type="transmembrane region" description="Helical" evidence="1">
    <location>
        <begin position="80"/>
        <end position="101"/>
    </location>
</feature>
<dbReference type="Proteomes" id="UP001419268">
    <property type="component" value="Unassembled WGS sequence"/>
</dbReference>
<dbReference type="EMBL" id="JBBNAG010000011">
    <property type="protein sequence ID" value="KAK9094658.1"/>
    <property type="molecule type" value="Genomic_DNA"/>
</dbReference>
<evidence type="ECO:0000313" key="2">
    <source>
        <dbReference type="EMBL" id="KAK9094658.1"/>
    </source>
</evidence>
<keyword evidence="1" id="KW-0472">Membrane</keyword>
<evidence type="ECO:0000256" key="1">
    <source>
        <dbReference type="SAM" id="Phobius"/>
    </source>
</evidence>
<comment type="caution">
    <text evidence="2">The sequence shown here is derived from an EMBL/GenBank/DDBJ whole genome shotgun (WGS) entry which is preliminary data.</text>
</comment>
<gene>
    <name evidence="2" type="ORF">Scep_026127</name>
</gene>
<keyword evidence="1" id="KW-0812">Transmembrane</keyword>
<evidence type="ECO:0000313" key="3">
    <source>
        <dbReference type="Proteomes" id="UP001419268"/>
    </source>
</evidence>
<keyword evidence="1" id="KW-1133">Transmembrane helix</keyword>
<proteinExistence type="predicted"/>
<reference evidence="2 3" key="1">
    <citation type="submission" date="2024-01" db="EMBL/GenBank/DDBJ databases">
        <title>Genome assemblies of Stephania.</title>
        <authorList>
            <person name="Yang L."/>
        </authorList>
    </citation>
    <scope>NUCLEOTIDE SEQUENCE [LARGE SCALE GENOMIC DNA]</scope>
    <source>
        <strain evidence="2">JXDWG</strain>
        <tissue evidence="2">Leaf</tissue>
    </source>
</reference>